<protein>
    <submittedName>
        <fullName evidence="2">Oidioi.mRNA.OKI2018_I69.chr2.g7791.t1.cds</fullName>
    </submittedName>
</protein>
<dbReference type="InterPro" id="IPR002068">
    <property type="entry name" value="A-crystallin/Hsp20_dom"/>
</dbReference>
<feature type="domain" description="SHSP" evidence="1">
    <location>
        <begin position="134"/>
        <end position="217"/>
    </location>
</feature>
<evidence type="ECO:0000313" key="3">
    <source>
        <dbReference type="Proteomes" id="UP001158576"/>
    </source>
</evidence>
<accession>A0ABN7TAV8</accession>
<keyword evidence="3" id="KW-1185">Reference proteome</keyword>
<dbReference type="Proteomes" id="UP001158576">
    <property type="component" value="Chromosome 2"/>
</dbReference>
<reference evidence="2 3" key="1">
    <citation type="submission" date="2021-04" db="EMBL/GenBank/DDBJ databases">
        <authorList>
            <person name="Bliznina A."/>
        </authorList>
    </citation>
    <scope>NUCLEOTIDE SEQUENCE [LARGE SCALE GENOMIC DNA]</scope>
</reference>
<name>A0ABN7TAV8_OIKDI</name>
<evidence type="ECO:0000259" key="1">
    <source>
        <dbReference type="Pfam" id="PF00011"/>
    </source>
</evidence>
<evidence type="ECO:0000313" key="2">
    <source>
        <dbReference type="EMBL" id="CAG5113701.1"/>
    </source>
</evidence>
<dbReference type="EMBL" id="OU015567">
    <property type="protein sequence ID" value="CAG5113701.1"/>
    <property type="molecule type" value="Genomic_DNA"/>
</dbReference>
<dbReference type="InterPro" id="IPR008978">
    <property type="entry name" value="HSP20-like_chaperone"/>
</dbReference>
<organism evidence="2 3">
    <name type="scientific">Oikopleura dioica</name>
    <name type="common">Tunicate</name>
    <dbReference type="NCBI Taxonomy" id="34765"/>
    <lineage>
        <taxon>Eukaryota</taxon>
        <taxon>Metazoa</taxon>
        <taxon>Chordata</taxon>
        <taxon>Tunicata</taxon>
        <taxon>Appendicularia</taxon>
        <taxon>Copelata</taxon>
        <taxon>Oikopleuridae</taxon>
        <taxon>Oikopleura</taxon>
    </lineage>
</organism>
<proteinExistence type="predicted"/>
<dbReference type="Gene3D" id="2.60.40.790">
    <property type="match status" value="1"/>
</dbReference>
<gene>
    <name evidence="2" type="ORF">OKIOD_LOCUS16556</name>
</gene>
<sequence length="219" mass="24472">MDNRIKIFFEDSDDDIEKTFEKHSQEMRARMDSAFGSARSDSLFDRAQTGSSSNSLFQRSNPFKEADDFFSNSRSLFNSNDRGSPPSISTMMPLGASSRIGFPMDSIGSAPANDIKWTDETHWEKEIPLNSQHSYSNIGVKCKENFLEIGASEEVVEMNNGKQSMSKSHFKTSFSIPAGTNKKTIQAETTGAKIIVRGEVEKKSEAKEEKATEIPIQFE</sequence>
<dbReference type="Pfam" id="PF00011">
    <property type="entry name" value="HSP20"/>
    <property type="match status" value="1"/>
</dbReference>